<dbReference type="GO" id="GO:0005634">
    <property type="term" value="C:nucleus"/>
    <property type="evidence" value="ECO:0007669"/>
    <property type="project" value="TreeGrafter"/>
</dbReference>
<feature type="compositionally biased region" description="Polar residues" evidence="3">
    <location>
        <begin position="721"/>
        <end position="739"/>
    </location>
</feature>
<accession>S3CUB2</accession>
<dbReference type="InterPro" id="IPR051132">
    <property type="entry name" value="3-5_Exonuclease_domain"/>
</dbReference>
<dbReference type="Gene3D" id="3.30.420.10">
    <property type="entry name" value="Ribonuclease H-like superfamily/Ribonuclease H"/>
    <property type="match status" value="1"/>
</dbReference>
<keyword evidence="5" id="KW-0269">Exonuclease</keyword>
<dbReference type="InterPro" id="IPR036397">
    <property type="entry name" value="RNaseH_sf"/>
</dbReference>
<sequence length="873" mass="94672">MGKHGASPLRRVCTPRSHIDPPTLGSSPMLLRLQHQHQHRYMQLLHTSSLVFRMGYNTHDSPANGHSGGSARPCAPRAPHSVWRPENGIVFSAPPTPGPGPSSSSTYQTTGGAYSAQQPLVFGQSSSFGQAPSYDQAPSYGQAPTFGQAPSFGQAQSFDSTSSFGQARSFEGTPSFEQAHSFDSTSLLGQARSFDSTSSLGQARSFERTPSFERAPSFGKTASSSQDAPVFGQTPSFAPRLPSLTQQPAFGQSPFGRPTFVQPSFTQPSRPMFVYSNQNKSRLIHTSSERAFSSHPAQAPPEKTTPKHTGAVESGVDQAETKEEEAAETAEAVEKPAQIVKDTKVLPPETDLDFKVSRTLFDKARDAAPGSPESYWSYTLYRNKTASKKSKGTDSSNQADGSTAGNSALNTKDTEAVLDTESVTSDSHSVHSSVTNSAEEAGDGIKGDHERVKVHYCKSREATERVCAQYFADEPMLGFDLEWMADAAKWEGPRKNVCLLQLASPSRIGLFHLFLFPTRDLMPPTLRKILETPDIIKAGVNIKGDATRLRNHLAVNMQGLVELSHLHRLVKYSKTGEHHLISKRLVSLAAQVEENLKLPLFKGQDVRAGNWSRPLRMDQIIYSASDAYASVQIFAVLEKERLSLDPTPPRPAFAELNTPIKLASGAVVATASDSAADDAEQALQGGNETADAAAPLTSEITADAEHTVSVEGEAIEDGSQVKDSPISTKRKSISTVNTDKTAKNPKAPATPKVFTDARLVASHQWMGQYRESKAAPVKATAACLRAYHLWHSNTDLDAEMIAAMLRDPPLKTTTVVGYVLSAVQLEKLPYDKSRCRAELMEQLPHKIRLSKYRGLARICGYDLTAPDPALAQN</sequence>
<dbReference type="GO" id="GO:0005737">
    <property type="term" value="C:cytoplasm"/>
    <property type="evidence" value="ECO:0007669"/>
    <property type="project" value="TreeGrafter"/>
</dbReference>
<dbReference type="OrthoDB" id="1920326at2759"/>
<feature type="region of interest" description="Disordered" evidence="3">
    <location>
        <begin position="199"/>
        <end position="229"/>
    </location>
</feature>
<evidence type="ECO:0000313" key="6">
    <source>
        <dbReference type="Proteomes" id="UP000016923"/>
    </source>
</evidence>
<evidence type="ECO:0000313" key="5">
    <source>
        <dbReference type="EMBL" id="EPE10303.1"/>
    </source>
</evidence>
<dbReference type="Pfam" id="PF01612">
    <property type="entry name" value="DNA_pol_A_exo1"/>
    <property type="match status" value="1"/>
</dbReference>
<dbReference type="PANTHER" id="PTHR13620:SF104">
    <property type="entry name" value="EXONUCLEASE 3'-5' DOMAIN-CONTAINING PROTEIN 2"/>
    <property type="match status" value="1"/>
</dbReference>
<dbReference type="InterPro" id="IPR002562">
    <property type="entry name" value="3'-5'_exonuclease_dom"/>
</dbReference>
<evidence type="ECO:0000256" key="1">
    <source>
        <dbReference type="ARBA" id="ARBA00022722"/>
    </source>
</evidence>
<protein>
    <submittedName>
        <fullName evidence="5">3-5 exonuclease</fullName>
    </submittedName>
</protein>
<dbReference type="Proteomes" id="UP000016923">
    <property type="component" value="Unassembled WGS sequence"/>
</dbReference>
<dbReference type="GO" id="GO:0006139">
    <property type="term" value="P:nucleobase-containing compound metabolic process"/>
    <property type="evidence" value="ECO:0007669"/>
    <property type="project" value="InterPro"/>
</dbReference>
<feature type="region of interest" description="Disordered" evidence="3">
    <location>
        <begin position="1"/>
        <end position="25"/>
    </location>
</feature>
<feature type="compositionally biased region" description="Low complexity" evidence="3">
    <location>
        <begin position="419"/>
        <end position="437"/>
    </location>
</feature>
<feature type="compositionally biased region" description="Polar residues" evidence="3">
    <location>
        <begin position="393"/>
        <end position="411"/>
    </location>
</feature>
<proteinExistence type="predicted"/>
<dbReference type="PANTHER" id="PTHR13620">
    <property type="entry name" value="3-5 EXONUCLEASE"/>
    <property type="match status" value="1"/>
</dbReference>
<gene>
    <name evidence="5" type="ORF">F503_05398</name>
</gene>
<feature type="region of interest" description="Disordered" evidence="3">
    <location>
        <begin position="125"/>
        <end position="170"/>
    </location>
</feature>
<keyword evidence="6" id="KW-1185">Reference proteome</keyword>
<dbReference type="SUPFAM" id="SSF53098">
    <property type="entry name" value="Ribonuclease H-like"/>
    <property type="match status" value="1"/>
</dbReference>
<feature type="region of interest" description="Disordered" evidence="3">
    <location>
        <begin position="710"/>
        <end position="749"/>
    </location>
</feature>
<feature type="compositionally biased region" description="Low complexity" evidence="3">
    <location>
        <begin position="101"/>
        <end position="111"/>
    </location>
</feature>
<keyword evidence="1" id="KW-0540">Nuclease</keyword>
<feature type="region of interest" description="Disordered" evidence="3">
    <location>
        <begin position="92"/>
        <end position="111"/>
    </location>
</feature>
<keyword evidence="2" id="KW-0378">Hydrolase</keyword>
<feature type="compositionally biased region" description="Polar residues" evidence="3">
    <location>
        <begin position="151"/>
        <end position="166"/>
    </location>
</feature>
<dbReference type="HOGENOM" id="CLU_016103_0_0_1"/>
<evidence type="ECO:0000259" key="4">
    <source>
        <dbReference type="SMART" id="SM00474"/>
    </source>
</evidence>
<dbReference type="SMART" id="SM00474">
    <property type="entry name" value="35EXOc"/>
    <property type="match status" value="1"/>
</dbReference>
<feature type="region of interest" description="Disordered" evidence="3">
    <location>
        <begin position="289"/>
        <end position="318"/>
    </location>
</feature>
<feature type="domain" description="3'-5' exonuclease" evidence="4">
    <location>
        <begin position="454"/>
        <end position="642"/>
    </location>
</feature>
<dbReference type="VEuPathDB" id="FungiDB:F503_05398"/>
<dbReference type="EMBL" id="KE148146">
    <property type="protein sequence ID" value="EPE10303.1"/>
    <property type="molecule type" value="Genomic_DNA"/>
</dbReference>
<dbReference type="InterPro" id="IPR012337">
    <property type="entry name" value="RNaseH-like_sf"/>
</dbReference>
<evidence type="ECO:0000256" key="3">
    <source>
        <dbReference type="SAM" id="MobiDB-lite"/>
    </source>
</evidence>
<dbReference type="CDD" id="cd06141">
    <property type="entry name" value="WRN_exo"/>
    <property type="match status" value="1"/>
</dbReference>
<dbReference type="GO" id="GO:0008408">
    <property type="term" value="F:3'-5' exonuclease activity"/>
    <property type="evidence" value="ECO:0007669"/>
    <property type="project" value="InterPro"/>
</dbReference>
<dbReference type="AlphaFoldDB" id="S3CUB2"/>
<organism evidence="5 6">
    <name type="scientific">Ophiostoma piceae (strain UAMH 11346)</name>
    <name type="common">Sap stain fungus</name>
    <dbReference type="NCBI Taxonomy" id="1262450"/>
    <lineage>
        <taxon>Eukaryota</taxon>
        <taxon>Fungi</taxon>
        <taxon>Dikarya</taxon>
        <taxon>Ascomycota</taxon>
        <taxon>Pezizomycotina</taxon>
        <taxon>Sordariomycetes</taxon>
        <taxon>Sordariomycetidae</taxon>
        <taxon>Ophiostomatales</taxon>
        <taxon>Ophiostomataceae</taxon>
        <taxon>Ophiostoma</taxon>
    </lineage>
</organism>
<dbReference type="STRING" id="1262450.S3CUB2"/>
<evidence type="ECO:0000256" key="2">
    <source>
        <dbReference type="ARBA" id="ARBA00022801"/>
    </source>
</evidence>
<name>S3CUB2_OPHP1</name>
<dbReference type="GO" id="GO:0003676">
    <property type="term" value="F:nucleic acid binding"/>
    <property type="evidence" value="ECO:0007669"/>
    <property type="project" value="InterPro"/>
</dbReference>
<feature type="region of interest" description="Disordered" evidence="3">
    <location>
        <begin position="387"/>
        <end position="445"/>
    </location>
</feature>
<dbReference type="eggNOG" id="KOG4373">
    <property type="taxonomic scope" value="Eukaryota"/>
</dbReference>
<reference evidence="5 6" key="1">
    <citation type="journal article" date="2013" name="BMC Genomics">
        <title>The genome and transcriptome of the pine saprophyte Ophiostoma piceae, and a comparison with the bark beetle-associated pine pathogen Grosmannia clavigera.</title>
        <authorList>
            <person name="Haridas S."/>
            <person name="Wang Y."/>
            <person name="Lim L."/>
            <person name="Massoumi Alamouti S."/>
            <person name="Jackman S."/>
            <person name="Docking R."/>
            <person name="Robertson G."/>
            <person name="Birol I."/>
            <person name="Bohlmann J."/>
            <person name="Breuil C."/>
        </authorList>
    </citation>
    <scope>NUCLEOTIDE SEQUENCE [LARGE SCALE GENOMIC DNA]</scope>
    <source>
        <strain evidence="5 6">UAMH 11346</strain>
    </source>
</reference>